<evidence type="ECO:0000256" key="12">
    <source>
        <dbReference type="ARBA" id="ARBA00023139"/>
    </source>
</evidence>
<evidence type="ECO:0000256" key="5">
    <source>
        <dbReference type="ARBA" id="ARBA00022597"/>
    </source>
</evidence>
<keyword evidence="5" id="KW-0762">Sugar transport</keyword>
<feature type="region of interest" description="Disordered" evidence="15">
    <location>
        <begin position="31"/>
        <end position="91"/>
    </location>
</feature>
<evidence type="ECO:0000256" key="10">
    <source>
        <dbReference type="ARBA" id="ARBA00023114"/>
    </source>
</evidence>
<sequence length="297" mass="32443">MIGGKVIRLRLLLAGILSLLVLAGCASSSSSRLDQSMRDFPPLEEPGRSPYRPVEPGSIVPSDSTLASGRTETLPGPGEGTVGETPEPDEDSYRLGVGDEVQILVVGNPEFNRPAKVLPDGSITAPGAGSVYVLGETTNYASSQIQSRLRRLLRHPDVDLLVTAYGEHVVYVTGEVEIGGDLTYRKGMTALQAVAAAGGFKSSANRGQVVVFRRTETDEAEFHQINLKHPLEGENFENDMRLHPYDIVYVPKSFIGNVNTFVDHWFRQNIAPFTLYLAGWDAYSVTKDRVIITNKNR</sequence>
<organism evidence="18 19">
    <name type="scientific">Eiseniibacteriota bacterium</name>
    <dbReference type="NCBI Taxonomy" id="2212470"/>
    <lineage>
        <taxon>Bacteria</taxon>
        <taxon>Candidatus Eiseniibacteriota</taxon>
    </lineage>
</organism>
<dbReference type="PANTHER" id="PTHR33619:SF3">
    <property type="entry name" value="POLYSACCHARIDE EXPORT PROTEIN GFCE-RELATED"/>
    <property type="match status" value="1"/>
</dbReference>
<dbReference type="InterPro" id="IPR049712">
    <property type="entry name" value="Poly_export"/>
</dbReference>
<keyword evidence="8" id="KW-0625">Polysaccharide transport</keyword>
<evidence type="ECO:0000256" key="4">
    <source>
        <dbReference type="ARBA" id="ARBA00022452"/>
    </source>
</evidence>
<gene>
    <name evidence="18" type="ORF">KC729_09570</name>
</gene>
<evidence type="ECO:0000256" key="3">
    <source>
        <dbReference type="ARBA" id="ARBA00022448"/>
    </source>
</evidence>
<dbReference type="InterPro" id="IPR003715">
    <property type="entry name" value="Poly_export_N"/>
</dbReference>
<name>A0A956RP90_UNCEI</name>
<keyword evidence="12" id="KW-0564">Palmitate</keyword>
<dbReference type="AlphaFoldDB" id="A0A956RP90"/>
<evidence type="ECO:0000256" key="8">
    <source>
        <dbReference type="ARBA" id="ARBA00023047"/>
    </source>
</evidence>
<protein>
    <submittedName>
        <fullName evidence="18">Polysaccharide export protein</fullName>
    </submittedName>
</protein>
<keyword evidence="14" id="KW-0449">Lipoprotein</keyword>
<dbReference type="Pfam" id="PF22461">
    <property type="entry name" value="SLBB_2"/>
    <property type="match status" value="1"/>
</dbReference>
<evidence type="ECO:0000259" key="17">
    <source>
        <dbReference type="Pfam" id="PF22461"/>
    </source>
</evidence>
<evidence type="ECO:0000256" key="14">
    <source>
        <dbReference type="ARBA" id="ARBA00023288"/>
    </source>
</evidence>
<feature type="domain" description="Polysaccharide export protein N-terminal" evidence="16">
    <location>
        <begin position="88"/>
        <end position="162"/>
    </location>
</feature>
<keyword evidence="6" id="KW-0812">Transmembrane</keyword>
<keyword evidence="10" id="KW-0626">Porin</keyword>
<reference evidence="18" key="1">
    <citation type="submission" date="2020-04" db="EMBL/GenBank/DDBJ databases">
        <authorList>
            <person name="Zhang T."/>
        </authorList>
    </citation>
    <scope>NUCLEOTIDE SEQUENCE</scope>
    <source>
        <strain evidence="18">HKST-UBA01</strain>
    </source>
</reference>
<dbReference type="GO" id="GO:0009279">
    <property type="term" value="C:cell outer membrane"/>
    <property type="evidence" value="ECO:0007669"/>
    <property type="project" value="UniProtKB-SubCell"/>
</dbReference>
<evidence type="ECO:0000259" key="16">
    <source>
        <dbReference type="Pfam" id="PF02563"/>
    </source>
</evidence>
<evidence type="ECO:0000313" key="19">
    <source>
        <dbReference type="Proteomes" id="UP000697710"/>
    </source>
</evidence>
<keyword evidence="7" id="KW-0732">Signal</keyword>
<dbReference type="GO" id="GO:0006811">
    <property type="term" value="P:monoatomic ion transport"/>
    <property type="evidence" value="ECO:0007669"/>
    <property type="project" value="UniProtKB-KW"/>
</dbReference>
<accession>A0A956RP90</accession>
<feature type="domain" description="SLBB" evidence="17">
    <location>
        <begin position="170"/>
        <end position="250"/>
    </location>
</feature>
<evidence type="ECO:0000256" key="6">
    <source>
        <dbReference type="ARBA" id="ARBA00022692"/>
    </source>
</evidence>
<evidence type="ECO:0000256" key="1">
    <source>
        <dbReference type="ARBA" id="ARBA00004571"/>
    </source>
</evidence>
<reference evidence="18" key="2">
    <citation type="journal article" date="2021" name="Microbiome">
        <title>Successional dynamics and alternative stable states in a saline activated sludge microbial community over 9 years.</title>
        <authorList>
            <person name="Wang Y."/>
            <person name="Ye J."/>
            <person name="Ju F."/>
            <person name="Liu L."/>
            <person name="Boyd J.A."/>
            <person name="Deng Y."/>
            <person name="Parks D.H."/>
            <person name="Jiang X."/>
            <person name="Yin X."/>
            <person name="Woodcroft B.J."/>
            <person name="Tyson G.W."/>
            <person name="Hugenholtz P."/>
            <person name="Polz M.F."/>
            <person name="Zhang T."/>
        </authorList>
    </citation>
    <scope>NUCLEOTIDE SEQUENCE</scope>
    <source>
        <strain evidence="18">HKST-UBA01</strain>
    </source>
</reference>
<comment type="similarity">
    <text evidence="2">Belongs to the BexD/CtrA/VexA family.</text>
</comment>
<comment type="caution">
    <text evidence="18">The sequence shown here is derived from an EMBL/GenBank/DDBJ whole genome shotgun (WGS) entry which is preliminary data.</text>
</comment>
<keyword evidence="4" id="KW-1134">Transmembrane beta strand</keyword>
<keyword evidence="3" id="KW-0813">Transport</keyword>
<evidence type="ECO:0000256" key="15">
    <source>
        <dbReference type="SAM" id="MobiDB-lite"/>
    </source>
</evidence>
<dbReference type="GO" id="GO:0046930">
    <property type="term" value="C:pore complex"/>
    <property type="evidence" value="ECO:0007669"/>
    <property type="project" value="UniProtKB-KW"/>
</dbReference>
<dbReference type="Gene3D" id="3.10.560.10">
    <property type="entry name" value="Outer membrane lipoprotein wza domain like"/>
    <property type="match status" value="1"/>
</dbReference>
<feature type="compositionally biased region" description="Polar residues" evidence="15">
    <location>
        <begin position="61"/>
        <end position="70"/>
    </location>
</feature>
<keyword evidence="13" id="KW-0998">Cell outer membrane</keyword>
<evidence type="ECO:0000256" key="7">
    <source>
        <dbReference type="ARBA" id="ARBA00022729"/>
    </source>
</evidence>
<dbReference type="PROSITE" id="PS51257">
    <property type="entry name" value="PROKAR_LIPOPROTEIN"/>
    <property type="match status" value="1"/>
</dbReference>
<dbReference type="PANTHER" id="PTHR33619">
    <property type="entry name" value="POLYSACCHARIDE EXPORT PROTEIN GFCE-RELATED"/>
    <property type="match status" value="1"/>
</dbReference>
<evidence type="ECO:0000256" key="9">
    <source>
        <dbReference type="ARBA" id="ARBA00023065"/>
    </source>
</evidence>
<dbReference type="GO" id="GO:0015288">
    <property type="term" value="F:porin activity"/>
    <property type="evidence" value="ECO:0007669"/>
    <property type="project" value="UniProtKB-KW"/>
</dbReference>
<dbReference type="EMBL" id="JAGQHR010000260">
    <property type="protein sequence ID" value="MCA9727918.1"/>
    <property type="molecule type" value="Genomic_DNA"/>
</dbReference>
<keyword evidence="11" id="KW-0472">Membrane</keyword>
<evidence type="ECO:0000256" key="2">
    <source>
        <dbReference type="ARBA" id="ARBA00009450"/>
    </source>
</evidence>
<dbReference type="Proteomes" id="UP000697710">
    <property type="component" value="Unassembled WGS sequence"/>
</dbReference>
<dbReference type="Pfam" id="PF02563">
    <property type="entry name" value="Poly_export"/>
    <property type="match status" value="1"/>
</dbReference>
<dbReference type="InterPro" id="IPR054765">
    <property type="entry name" value="SLBB_dom"/>
</dbReference>
<evidence type="ECO:0000256" key="11">
    <source>
        <dbReference type="ARBA" id="ARBA00023136"/>
    </source>
</evidence>
<dbReference type="GO" id="GO:0015159">
    <property type="term" value="F:polysaccharide transmembrane transporter activity"/>
    <property type="evidence" value="ECO:0007669"/>
    <property type="project" value="InterPro"/>
</dbReference>
<comment type="subcellular location">
    <subcellularLocation>
        <location evidence="1">Cell outer membrane</location>
        <topology evidence="1">Multi-pass membrane protein</topology>
    </subcellularLocation>
</comment>
<evidence type="ECO:0000313" key="18">
    <source>
        <dbReference type="EMBL" id="MCA9727918.1"/>
    </source>
</evidence>
<proteinExistence type="inferred from homology"/>
<evidence type="ECO:0000256" key="13">
    <source>
        <dbReference type="ARBA" id="ARBA00023237"/>
    </source>
</evidence>
<keyword evidence="9" id="KW-0406">Ion transport</keyword>